<name>A0ABW6B917_9SPHI</name>
<sequence length="505" mass="57990">MKAKLSISVLLLLCMQACKKDFLDETPRSVLNPVTFYVDETALNAGLNAAYADLRPIYGENEEPFRLTILGTDIYTHGKGTQGLPFNIYDPDLNAFSSEVNFIWSNCYKIINVCNTVNASAENIDMDEQKKLQIVAEARFIRALAYYWLVQQFGDVPLKLNPTVTVETEAERTPTPQVYEAMIADLVFATEHLAPSSSQWGRARKGAAQHLLSKVYLLTHDWENAARYAQIVINDKTNYALEPVFSRIFHHENQENKEIIFSVQFENDPTNSGNNGNRTHLYFQNSYSDIPGMTRVLQWGRPFSRYAPTAYLMSLYDDERDQRSDIWRTFDDYYYNFEATLPAGKSVGDPVDESWRNKIEFHPTLLKYWDPTRPTVNEERGNKDFIVFRLAETYLIAAEALMMAGKTNDAVSYFNEVRKRASRTGYNLSINPSDLNIDVILEERARELAGEMHRWFDLVRTGKALERIRAYSAAGQQIQPYHLLRPIPQTQIDLLTVPFAQNPNY</sequence>
<dbReference type="CDD" id="cd08977">
    <property type="entry name" value="SusD"/>
    <property type="match status" value="1"/>
</dbReference>
<dbReference type="InterPro" id="IPR012944">
    <property type="entry name" value="SusD_RagB_dom"/>
</dbReference>
<evidence type="ECO:0000256" key="4">
    <source>
        <dbReference type="ARBA" id="ARBA00023136"/>
    </source>
</evidence>
<protein>
    <submittedName>
        <fullName evidence="8">RagB/SusD family nutrient uptake outer membrane protein</fullName>
    </submittedName>
</protein>
<reference evidence="9" key="1">
    <citation type="journal article" date="2019" name="Int. J. Syst. Evol. Microbiol.">
        <title>The Global Catalogue of Microorganisms (GCM) 10K type strain sequencing project: providing services to taxonomists for standard genome sequencing and annotation.</title>
        <authorList>
            <consortium name="The Broad Institute Genomics Platform"/>
            <consortium name="The Broad Institute Genome Sequencing Center for Infectious Disease"/>
            <person name="Wu L."/>
            <person name="Ma J."/>
        </authorList>
    </citation>
    <scope>NUCLEOTIDE SEQUENCE [LARGE SCALE GENOMIC DNA]</scope>
    <source>
        <strain evidence="9">KCTC 23098</strain>
    </source>
</reference>
<dbReference type="Pfam" id="PF14322">
    <property type="entry name" value="SusD-like_3"/>
    <property type="match status" value="1"/>
</dbReference>
<comment type="caution">
    <text evidence="8">The sequence shown here is derived from an EMBL/GenBank/DDBJ whole genome shotgun (WGS) entry which is preliminary data.</text>
</comment>
<accession>A0ABW6B917</accession>
<evidence type="ECO:0000259" key="6">
    <source>
        <dbReference type="Pfam" id="PF07980"/>
    </source>
</evidence>
<gene>
    <name evidence="8" type="ORF">ACFS6J_22275</name>
</gene>
<keyword evidence="9" id="KW-1185">Reference proteome</keyword>
<dbReference type="EMBL" id="JBHUPA010000016">
    <property type="protein sequence ID" value="MFD2964544.1"/>
    <property type="molecule type" value="Genomic_DNA"/>
</dbReference>
<feature type="domain" description="RagB/SusD" evidence="6">
    <location>
        <begin position="257"/>
        <end position="479"/>
    </location>
</feature>
<feature type="domain" description="SusD-like N-terminal" evidence="7">
    <location>
        <begin position="21"/>
        <end position="217"/>
    </location>
</feature>
<dbReference type="Gene3D" id="1.25.40.390">
    <property type="match status" value="1"/>
</dbReference>
<dbReference type="InterPro" id="IPR033985">
    <property type="entry name" value="SusD-like_N"/>
</dbReference>
<evidence type="ECO:0000313" key="9">
    <source>
        <dbReference type="Proteomes" id="UP001597560"/>
    </source>
</evidence>
<comment type="subcellular location">
    <subcellularLocation>
        <location evidence="1">Cell outer membrane</location>
    </subcellularLocation>
</comment>
<evidence type="ECO:0000256" key="5">
    <source>
        <dbReference type="ARBA" id="ARBA00023237"/>
    </source>
</evidence>
<evidence type="ECO:0000256" key="1">
    <source>
        <dbReference type="ARBA" id="ARBA00004442"/>
    </source>
</evidence>
<organism evidence="8 9">
    <name type="scientific">Olivibacter jilunii</name>
    <dbReference type="NCBI Taxonomy" id="985016"/>
    <lineage>
        <taxon>Bacteria</taxon>
        <taxon>Pseudomonadati</taxon>
        <taxon>Bacteroidota</taxon>
        <taxon>Sphingobacteriia</taxon>
        <taxon>Sphingobacteriales</taxon>
        <taxon>Sphingobacteriaceae</taxon>
        <taxon>Olivibacter</taxon>
    </lineage>
</organism>
<dbReference type="Proteomes" id="UP001597560">
    <property type="component" value="Unassembled WGS sequence"/>
</dbReference>
<evidence type="ECO:0000256" key="2">
    <source>
        <dbReference type="ARBA" id="ARBA00006275"/>
    </source>
</evidence>
<proteinExistence type="inferred from homology"/>
<evidence type="ECO:0000313" key="8">
    <source>
        <dbReference type="EMBL" id="MFD2964544.1"/>
    </source>
</evidence>
<evidence type="ECO:0000256" key="3">
    <source>
        <dbReference type="ARBA" id="ARBA00022729"/>
    </source>
</evidence>
<comment type="similarity">
    <text evidence="2">Belongs to the SusD family.</text>
</comment>
<keyword evidence="3" id="KW-0732">Signal</keyword>
<keyword evidence="5" id="KW-0998">Cell outer membrane</keyword>
<dbReference type="Pfam" id="PF07980">
    <property type="entry name" value="SusD_RagB"/>
    <property type="match status" value="1"/>
</dbReference>
<dbReference type="SUPFAM" id="SSF48452">
    <property type="entry name" value="TPR-like"/>
    <property type="match status" value="1"/>
</dbReference>
<dbReference type="RefSeq" id="WP_377612781.1">
    <property type="nucleotide sequence ID" value="NZ_JBHUPA010000016.1"/>
</dbReference>
<dbReference type="InterPro" id="IPR011990">
    <property type="entry name" value="TPR-like_helical_dom_sf"/>
</dbReference>
<evidence type="ECO:0000259" key="7">
    <source>
        <dbReference type="Pfam" id="PF14322"/>
    </source>
</evidence>
<keyword evidence="4" id="KW-0472">Membrane</keyword>